<sequence length="1200" mass="135486">MSLQQAETLEPLLLPLQGQRLIEASAGTGKTYTIGILYLRLLLGLGGEHAYSRPLSVEEILVVTFTEAATAELRGRIRDNIHGLRIACIRAVDGKRREAESTAPSDQPLVEQDSAWQPLLQQITDLPAAAGLLLAAERQMDEASIFTIHGFCQRMLNMNAFESGMLFEQQLVENQQQLLSQAAADFWRRYCYPLEMDTARAVLDNFSGPEHLLASLLPWLQGEMPEIKAPVAEDQSLQQCHQQNMQRIDALKQAWSAASRDIRELVEQSDVDKRSYSKKNLPVWLEKLDLWAADAHSGYQLPKELERFTQSALNEKTKKGQAPQHPVFTQIELFLQQPVTLYDCLVSHALREIRLSVVQQKRQQALLSFDDLLSRLDYALQHEAGPALAESIRQRYPVAMIDEFQDTDPLQYRIFNTLYGGQAQNAMLLIGDPKQAIYAFRGADIFTYITARKQVSAHYTLGTNWRSSPAMVAGVNRLFSGTENPFIFSDIPFQPVASSERNQALSLQLDGEIQPALRFWLAPGEGMGVSEYQQIMAKQAANDIARWLTAGHQGKACFIDSKQQSRPVTAADITVLVRSSREAGIIREALQAKGIASVYLSSRDNVWLTTEARELLWILQAILAPEQERTLRTALATSIIGTDAATLEQISQDSQRWDEVTDQFAGWQLLWRQSGILPMLRDLMIQQRLAENLLASEGGERRLTDIMHLGELLQEASVQLDSPHALVRYLSRQILHPDINASSQQLRLESDRHLVQIVTIHKSKGLEYPLVWLPFAASWRQAEAALYHDRESYSAVLDLQKQEQSLELAEEERRAEDLRLLYVALTRSVWHCSIGLAPLFRGNRKAQGETDIHHSAIGYLLQQGQPATAEQLRQYLLSLEDGNIGVVSADNAEAGDWHDTVISDKALSSRQLTRSLNDFWRVTSYSGLQRHGGSRLLDIMPGFDIDAAGEQQNEQPLSLTAHHFPRGAGPGTFLHSLFEQLEFSQPVSEQWLADQLAAHGYPPHWVPVLLQWLNTLLNTPLATDGLSLSALSPQDRLVEMEFYLPIGQLLQPQALDNLMRRFDDLSARAPAVDFFQVKGMLKGFIDLVFRWQGKYYLLDYKSNWLGADSSAYTPQAMQQAMIDHRYDMQYQLYSLALHRYLQQRINGYQYQQHFGGVFYLFLRGMGGEQPDNGVFYTCPEEDFIRSLDNLFAGNEGMTDV</sequence>
<dbReference type="Gene3D" id="1.10.486.10">
    <property type="entry name" value="PCRA, domain 4"/>
    <property type="match status" value="1"/>
</dbReference>
<evidence type="ECO:0000256" key="16">
    <source>
        <dbReference type="PROSITE-ProRule" id="PRU00560"/>
    </source>
</evidence>
<evidence type="ECO:0000256" key="15">
    <source>
        <dbReference type="HAMAP-Rule" id="MF_01485"/>
    </source>
</evidence>
<comment type="domain">
    <text evidence="15">The N-terminal DNA-binding domain is a ssDNA-dependent ATPase and has ATP-dependent 3'-5' helicase function. This domain interacts with RecC.</text>
</comment>
<feature type="coiled-coil region" evidence="17">
    <location>
        <begin position="799"/>
        <end position="828"/>
    </location>
</feature>
<comment type="miscellaneous">
    <text evidence="15">In the RecBCD complex, RecB has a slow 3'-5' helicase, an exonuclease activity and loads RecA onto ssDNA, RecD has a fast 5'-3' helicase activity, while RecC stimulates the ATPase and processivity of the RecB helicase and contributes to recognition of the Chi site.</text>
</comment>
<comment type="catalytic activity">
    <reaction evidence="15">
        <text>Exonucleolytic cleavage (in the presence of ATP) in either 5'- to 3'- or 3'- to 5'-direction to yield 5'-phosphooligonucleotides.</text>
        <dbReference type="EC" id="3.1.11.5"/>
    </reaction>
</comment>
<dbReference type="CDD" id="cd22352">
    <property type="entry name" value="RecB_C-like"/>
    <property type="match status" value="1"/>
</dbReference>
<evidence type="ECO:0000256" key="1">
    <source>
        <dbReference type="ARBA" id="ARBA00022722"/>
    </source>
</evidence>
<dbReference type="InterPro" id="IPR027417">
    <property type="entry name" value="P-loop_NTPase"/>
</dbReference>
<dbReference type="eggNOG" id="COG1074">
    <property type="taxonomic scope" value="Bacteria"/>
</dbReference>
<dbReference type="GO" id="GO:0003677">
    <property type="term" value="F:DNA binding"/>
    <property type="evidence" value="ECO:0007669"/>
    <property type="project" value="UniProtKB-UniRule"/>
</dbReference>
<gene>
    <name evidence="15 20" type="primary">recB</name>
    <name evidence="20" type="ORF">HA49_07040</name>
</gene>
<dbReference type="NCBIfam" id="NF008128">
    <property type="entry name" value="PRK10876.1"/>
    <property type="match status" value="1"/>
</dbReference>
<feature type="binding site" evidence="15">
    <location>
        <position position="1086"/>
    </location>
    <ligand>
        <name>Mg(2+)</name>
        <dbReference type="ChEBI" id="CHEBI:18420"/>
    </ligand>
</feature>
<dbReference type="PANTHER" id="PTHR11070:SF23">
    <property type="entry name" value="RECBCD ENZYME SUBUNIT RECB"/>
    <property type="match status" value="1"/>
</dbReference>
<dbReference type="STRING" id="642227.HA49_07040"/>
<dbReference type="OrthoDB" id="9810135at2"/>
<keyword evidence="3 15" id="KW-0547">Nucleotide-binding</keyword>
<dbReference type="NCBIfam" id="TIGR00609">
    <property type="entry name" value="recB"/>
    <property type="match status" value="1"/>
</dbReference>
<dbReference type="GO" id="GO:0043138">
    <property type="term" value="F:3'-5' DNA helicase activity"/>
    <property type="evidence" value="ECO:0007669"/>
    <property type="project" value="UniProtKB-UniRule"/>
</dbReference>
<keyword evidence="21" id="KW-1185">Reference proteome</keyword>
<evidence type="ECO:0000256" key="17">
    <source>
        <dbReference type="SAM" id="Coils"/>
    </source>
</evidence>
<dbReference type="HAMAP" id="MF_01485">
    <property type="entry name" value="RecB"/>
    <property type="match status" value="1"/>
</dbReference>
<evidence type="ECO:0000256" key="6">
    <source>
        <dbReference type="ARBA" id="ARBA00022806"/>
    </source>
</evidence>
<evidence type="ECO:0000256" key="11">
    <source>
        <dbReference type="ARBA" id="ARBA00023204"/>
    </source>
</evidence>
<feature type="domain" description="UvrD-like helicase C-terminal" evidence="19">
    <location>
        <begin position="498"/>
        <end position="765"/>
    </location>
</feature>
<evidence type="ECO:0000313" key="21">
    <source>
        <dbReference type="Proteomes" id="UP000029577"/>
    </source>
</evidence>
<dbReference type="GO" id="GO:0009338">
    <property type="term" value="C:exodeoxyribonuclease V complex"/>
    <property type="evidence" value="ECO:0007669"/>
    <property type="project" value="TreeGrafter"/>
</dbReference>
<dbReference type="GO" id="GO:0016887">
    <property type="term" value="F:ATP hydrolysis activity"/>
    <property type="evidence" value="ECO:0007669"/>
    <property type="project" value="RHEA"/>
</dbReference>
<evidence type="ECO:0000313" key="20">
    <source>
        <dbReference type="EMBL" id="KGD75023.1"/>
    </source>
</evidence>
<feature type="binding site" evidence="15">
    <location>
        <position position="975"/>
    </location>
    <ligand>
        <name>Mg(2+)</name>
        <dbReference type="ChEBI" id="CHEBI:18420"/>
    </ligand>
</feature>
<dbReference type="SUPFAM" id="SSF52540">
    <property type="entry name" value="P-loop containing nucleoside triphosphate hydrolases"/>
    <property type="match status" value="1"/>
</dbReference>
<dbReference type="InterPro" id="IPR014016">
    <property type="entry name" value="UvrD-like_ATP-bd"/>
</dbReference>
<dbReference type="InterPro" id="IPR004586">
    <property type="entry name" value="RecB"/>
</dbReference>
<dbReference type="GO" id="GO:0000724">
    <property type="term" value="P:double-strand break repair via homologous recombination"/>
    <property type="evidence" value="ECO:0007669"/>
    <property type="project" value="UniProtKB-UniRule"/>
</dbReference>
<evidence type="ECO:0000259" key="18">
    <source>
        <dbReference type="PROSITE" id="PS51198"/>
    </source>
</evidence>
<comment type="cofactor">
    <cofactor evidence="15">
        <name>Mg(2+)</name>
        <dbReference type="ChEBI" id="CHEBI:18420"/>
    </cofactor>
    <text evidence="15">Binds 1 Mg(2+) ion per subunit.</text>
</comment>
<comment type="domain">
    <text evidence="15">The C-terminal domain has nuclease activity and interacts with RecD. It interacts with RecA, facilitating its loading onto ssDNA.</text>
</comment>
<keyword evidence="6 15" id="KW-0347">Helicase</keyword>
<dbReference type="InterPro" id="IPR011604">
    <property type="entry name" value="PDDEXK-like_dom_sf"/>
</dbReference>
<feature type="binding site" evidence="15">
    <location>
        <position position="1099"/>
    </location>
    <ligand>
        <name>Mg(2+)</name>
        <dbReference type="ChEBI" id="CHEBI:18420"/>
    </ligand>
</feature>
<dbReference type="EMBL" id="JPKR02000004">
    <property type="protein sequence ID" value="KGD75023.1"/>
    <property type="molecule type" value="Genomic_DNA"/>
</dbReference>
<protein>
    <recommendedName>
        <fullName evidence="15">RecBCD enzyme subunit RecB</fullName>
        <ecNumber evidence="15">3.1.11.5</ecNumber>
        <ecNumber evidence="15">5.6.2.4</ecNumber>
    </recommendedName>
    <alternativeName>
        <fullName evidence="15">DNA 3'-5' helicase subunit RecB</fullName>
    </alternativeName>
    <alternativeName>
        <fullName evidence="15">Exonuclease V subunit RecB</fullName>
        <shortName evidence="15">ExoV subunit RecB</shortName>
    </alternativeName>
    <alternativeName>
        <fullName evidence="15">Helicase/nuclease RecBCD subunit RecB</fullName>
    </alternativeName>
</protein>
<keyword evidence="12 15" id="KW-0413">Isomerase</keyword>
<dbReference type="RefSeq" id="WP_038019385.1">
    <property type="nucleotide sequence ID" value="NZ_JPKR02000004.1"/>
</dbReference>
<evidence type="ECO:0000256" key="3">
    <source>
        <dbReference type="ARBA" id="ARBA00022741"/>
    </source>
</evidence>
<evidence type="ECO:0000256" key="7">
    <source>
        <dbReference type="ARBA" id="ARBA00022839"/>
    </source>
</evidence>
<dbReference type="GO" id="GO:0008854">
    <property type="term" value="F:exodeoxyribonuclease V activity"/>
    <property type="evidence" value="ECO:0007669"/>
    <property type="project" value="UniProtKB-EC"/>
</dbReference>
<comment type="catalytic activity">
    <reaction evidence="14 15">
        <text>ATP + H2O = ADP + phosphate + H(+)</text>
        <dbReference type="Rhea" id="RHEA:13065"/>
        <dbReference type="ChEBI" id="CHEBI:15377"/>
        <dbReference type="ChEBI" id="CHEBI:15378"/>
        <dbReference type="ChEBI" id="CHEBI:30616"/>
        <dbReference type="ChEBI" id="CHEBI:43474"/>
        <dbReference type="ChEBI" id="CHEBI:456216"/>
        <dbReference type="EC" id="5.6.2.4"/>
    </reaction>
</comment>
<keyword evidence="1 15" id="KW-0540">Nuclease</keyword>
<dbReference type="Gene3D" id="3.90.320.10">
    <property type="match status" value="1"/>
</dbReference>
<evidence type="ECO:0000256" key="14">
    <source>
        <dbReference type="ARBA" id="ARBA00048988"/>
    </source>
</evidence>
<dbReference type="SUPFAM" id="SSF52980">
    <property type="entry name" value="Restriction endonuclease-like"/>
    <property type="match status" value="1"/>
</dbReference>
<keyword evidence="7 15" id="KW-0269">Exonuclease</keyword>
<feature type="domain" description="UvrD-like helicase ATP-binding" evidence="18">
    <location>
        <begin position="3"/>
        <end position="468"/>
    </location>
</feature>
<dbReference type="GO" id="GO:0005524">
    <property type="term" value="F:ATP binding"/>
    <property type="evidence" value="ECO:0007669"/>
    <property type="project" value="UniProtKB-UniRule"/>
</dbReference>
<feature type="binding site" evidence="16">
    <location>
        <begin position="24"/>
        <end position="31"/>
    </location>
    <ligand>
        <name>ATP</name>
        <dbReference type="ChEBI" id="CHEBI:30616"/>
    </ligand>
</feature>
<evidence type="ECO:0000256" key="5">
    <source>
        <dbReference type="ARBA" id="ARBA00022801"/>
    </source>
</evidence>
<reference evidence="20" key="1">
    <citation type="submission" date="2014-12" db="EMBL/GenBank/DDBJ databases">
        <title>The draft genome of the Tatumella morbirosei type strain, LMG23360T isolated from pineapple rot.</title>
        <authorList>
            <person name="Smits T.H."/>
            <person name="Palmer M."/>
            <person name="Venter S.N."/>
            <person name="Duffy B."/>
            <person name="Steenkamp E.T."/>
            <person name="Chan W.Y."/>
            <person name="Coutinho T.A."/>
            <person name="Coetzee M.P."/>
            <person name="De Maayer P."/>
        </authorList>
    </citation>
    <scope>NUCLEOTIDE SEQUENCE [LARGE SCALE GENOMIC DNA]</scope>
    <source>
        <strain evidence="20">LMG 23360</strain>
    </source>
</reference>
<evidence type="ECO:0000256" key="8">
    <source>
        <dbReference type="ARBA" id="ARBA00022840"/>
    </source>
</evidence>
<feature type="region of interest" description="Nuclease activity, interacts with RecD and RecA" evidence="15">
    <location>
        <begin position="919"/>
        <end position="1200"/>
    </location>
</feature>
<dbReference type="GO" id="GO:0005829">
    <property type="term" value="C:cytosol"/>
    <property type="evidence" value="ECO:0007669"/>
    <property type="project" value="TreeGrafter"/>
</dbReference>
<dbReference type="InterPro" id="IPR000212">
    <property type="entry name" value="DNA_helicase_UvrD/REP"/>
</dbReference>
<evidence type="ECO:0000259" key="19">
    <source>
        <dbReference type="PROSITE" id="PS51217"/>
    </source>
</evidence>
<dbReference type="Gene3D" id="3.40.50.300">
    <property type="entry name" value="P-loop containing nucleotide triphosphate hydrolases"/>
    <property type="match status" value="2"/>
</dbReference>
<keyword evidence="10 15" id="KW-0238">DNA-binding</keyword>
<keyword evidence="2 15" id="KW-0479">Metal-binding</keyword>
<dbReference type="InterPro" id="IPR014017">
    <property type="entry name" value="DNA_helicase_UvrD-like_C"/>
</dbReference>
<dbReference type="PROSITE" id="PS51217">
    <property type="entry name" value="UVRD_HELICASE_CTER"/>
    <property type="match status" value="1"/>
</dbReference>
<accession>A0A095UKQ1</accession>
<keyword evidence="5 15" id="KW-0378">Hydrolase</keyword>
<evidence type="ECO:0000256" key="4">
    <source>
        <dbReference type="ARBA" id="ARBA00022763"/>
    </source>
</evidence>
<evidence type="ECO:0000256" key="12">
    <source>
        <dbReference type="ARBA" id="ARBA00023235"/>
    </source>
</evidence>
<dbReference type="PROSITE" id="PS51198">
    <property type="entry name" value="UVRD_HELICASE_ATP_BIND"/>
    <property type="match status" value="1"/>
</dbReference>
<proteinExistence type="inferred from homology"/>
<dbReference type="EC" id="3.1.11.5" evidence="15"/>
<dbReference type="PANTHER" id="PTHR11070">
    <property type="entry name" value="UVRD / RECB / PCRA DNA HELICASE FAMILY MEMBER"/>
    <property type="match status" value="1"/>
</dbReference>
<dbReference type="GO" id="GO:0000287">
    <property type="term" value="F:magnesium ion binding"/>
    <property type="evidence" value="ECO:0007669"/>
    <property type="project" value="UniProtKB-UniRule"/>
</dbReference>
<keyword evidence="17" id="KW-0175">Coiled coil</keyword>
<evidence type="ECO:0000256" key="13">
    <source>
        <dbReference type="ARBA" id="ARBA00034617"/>
    </source>
</evidence>
<comment type="catalytic activity">
    <reaction evidence="13 15">
        <text>Couples ATP hydrolysis with the unwinding of duplex DNA by translocating in the 3'-5' direction.</text>
        <dbReference type="EC" id="5.6.2.4"/>
    </reaction>
</comment>
<keyword evidence="9 15" id="KW-0460">Magnesium</keyword>
<comment type="caution">
    <text evidence="20">The sequence shown here is derived from an EMBL/GenBank/DDBJ whole genome shotgun (WGS) entry which is preliminary data.</text>
</comment>
<dbReference type="Gene3D" id="1.10.3170.10">
    <property type="entry name" value="Recbcd, chain B, domain 2"/>
    <property type="match status" value="1"/>
</dbReference>
<keyword evidence="11 15" id="KW-0234">DNA repair</keyword>
<comment type="subunit">
    <text evidence="15">Heterotrimer of RecB, RecC and RecD. All subunits contribute to DNA-binding. Interacts with RecA.</text>
</comment>
<comment type="function">
    <text evidence="15">A helicase/nuclease that prepares dsDNA breaks (DSB) for recombinational DNA repair. Binds to DSBs and unwinds DNA via a highly rapid and processive ATP-dependent bidirectional helicase activity. Unwinds dsDNA until it encounters a Chi (crossover hotspot instigator) sequence from the 3' direction. Cuts ssDNA a few nucleotides 3' to the Chi site. The properties and activities of the enzyme are changed at Chi. The Chi-altered holoenzyme produces a long 3'-ssDNA overhang and facilitates RecA-binding to the ssDNA for homologous DNA recombination and repair. Holoenzyme degrades any linearized DNA that is unable to undergo homologous recombination. In the holoenzyme this subunit contributes ATPase, 3'-5' helicase, exonuclease activity and loads RecA onto ssDNA.</text>
</comment>
<dbReference type="EC" id="5.6.2.4" evidence="15"/>
<dbReference type="Pfam" id="PF13361">
    <property type="entry name" value="UvrD_C"/>
    <property type="match status" value="1"/>
</dbReference>
<dbReference type="Pfam" id="PF00580">
    <property type="entry name" value="UvrD-helicase"/>
    <property type="match status" value="1"/>
</dbReference>
<keyword evidence="8 15" id="KW-0067">ATP-binding</keyword>
<evidence type="ECO:0000256" key="2">
    <source>
        <dbReference type="ARBA" id="ARBA00022723"/>
    </source>
</evidence>
<dbReference type="AlphaFoldDB" id="A0A095UKQ1"/>
<feature type="active site" description="For nuclease activity" evidence="15">
    <location>
        <position position="1099"/>
    </location>
</feature>
<organism evidence="20 21">
    <name type="scientific">Tatumella morbirosei</name>
    <dbReference type="NCBI Taxonomy" id="642227"/>
    <lineage>
        <taxon>Bacteria</taxon>
        <taxon>Pseudomonadati</taxon>
        <taxon>Pseudomonadota</taxon>
        <taxon>Gammaproteobacteria</taxon>
        <taxon>Enterobacterales</taxon>
        <taxon>Erwiniaceae</taxon>
        <taxon>Tatumella</taxon>
    </lineage>
</organism>
<feature type="region of interest" description="DNA-binding and helicase activity, interacts with RecC" evidence="15">
    <location>
        <begin position="1"/>
        <end position="903"/>
    </location>
</feature>
<dbReference type="InterPro" id="IPR011335">
    <property type="entry name" value="Restrct_endonuc-II-like"/>
</dbReference>
<name>A0A095UKQ1_9GAMM</name>
<keyword evidence="4 15" id="KW-0227">DNA damage</keyword>
<evidence type="ECO:0000256" key="9">
    <source>
        <dbReference type="ARBA" id="ARBA00022842"/>
    </source>
</evidence>
<comment type="similarity">
    <text evidence="15">Belongs to the helicase family. UvrD subfamily.</text>
</comment>
<dbReference type="Proteomes" id="UP000029577">
    <property type="component" value="Unassembled WGS sequence"/>
</dbReference>
<evidence type="ECO:0000256" key="10">
    <source>
        <dbReference type="ARBA" id="ARBA00023125"/>
    </source>
</evidence>